<organism evidence="1 2">
    <name type="scientific">Rhizophagus clarus</name>
    <dbReference type="NCBI Taxonomy" id="94130"/>
    <lineage>
        <taxon>Eukaryota</taxon>
        <taxon>Fungi</taxon>
        <taxon>Fungi incertae sedis</taxon>
        <taxon>Mucoromycota</taxon>
        <taxon>Glomeromycotina</taxon>
        <taxon>Glomeromycetes</taxon>
        <taxon>Glomerales</taxon>
        <taxon>Glomeraceae</taxon>
        <taxon>Rhizophagus</taxon>
    </lineage>
</organism>
<dbReference type="Gene3D" id="3.30.420.10">
    <property type="entry name" value="Ribonuclease H-like superfamily/Ribonuclease H"/>
    <property type="match status" value="1"/>
</dbReference>
<dbReference type="Proteomes" id="UP000615446">
    <property type="component" value="Unassembled WGS sequence"/>
</dbReference>
<dbReference type="InterPro" id="IPR012337">
    <property type="entry name" value="RNaseH-like_sf"/>
</dbReference>
<evidence type="ECO:0000313" key="1">
    <source>
        <dbReference type="EMBL" id="GES82682.1"/>
    </source>
</evidence>
<sequence length="183" mass="20634">MQRIFGKSAITPNLYAPPKHIPRVSYGKITRPNCVYQCDIIFLTHDYYKGKSYKAVLNIINCASQYKASVPLTSKKSSEVAKAFKRKYGDRNNPITWPKLLQCDNGAWGLAPSEAILLEEVESKPLISSKRPIGKDEIILKKGDSVCYLLANAEWEEGIENQKRATDPYILAFYSQNLKNCGL</sequence>
<dbReference type="AlphaFoldDB" id="A0A8H3LBK6"/>
<name>A0A8H3LBK6_9GLOM</name>
<proteinExistence type="predicted"/>
<evidence type="ECO:0008006" key="3">
    <source>
        <dbReference type="Google" id="ProtNLM"/>
    </source>
</evidence>
<dbReference type="GO" id="GO:0003676">
    <property type="term" value="F:nucleic acid binding"/>
    <property type="evidence" value="ECO:0007669"/>
    <property type="project" value="InterPro"/>
</dbReference>
<reference evidence="1" key="1">
    <citation type="submission" date="2019-10" db="EMBL/GenBank/DDBJ databases">
        <title>Conservation and host-specific expression of non-tandemly repeated heterogenous ribosome RNA gene in arbuscular mycorrhizal fungi.</title>
        <authorList>
            <person name="Maeda T."/>
            <person name="Kobayashi Y."/>
            <person name="Nakagawa T."/>
            <person name="Ezawa T."/>
            <person name="Yamaguchi K."/>
            <person name="Bino T."/>
            <person name="Nishimoto Y."/>
            <person name="Shigenobu S."/>
            <person name="Kawaguchi M."/>
        </authorList>
    </citation>
    <scope>NUCLEOTIDE SEQUENCE</scope>
    <source>
        <strain evidence="1">HR1</strain>
    </source>
</reference>
<protein>
    <recommendedName>
        <fullName evidence="3">Integrase catalytic domain-containing protein</fullName>
    </recommendedName>
</protein>
<accession>A0A8H3LBK6</accession>
<comment type="caution">
    <text evidence="1">The sequence shown here is derived from an EMBL/GenBank/DDBJ whole genome shotgun (WGS) entry which is preliminary data.</text>
</comment>
<dbReference type="OrthoDB" id="2403749at2759"/>
<dbReference type="SUPFAM" id="SSF53098">
    <property type="entry name" value="Ribonuclease H-like"/>
    <property type="match status" value="1"/>
</dbReference>
<evidence type="ECO:0000313" key="2">
    <source>
        <dbReference type="Proteomes" id="UP000615446"/>
    </source>
</evidence>
<dbReference type="EMBL" id="BLAL01000062">
    <property type="protein sequence ID" value="GES82682.1"/>
    <property type="molecule type" value="Genomic_DNA"/>
</dbReference>
<dbReference type="InterPro" id="IPR036397">
    <property type="entry name" value="RNaseH_sf"/>
</dbReference>
<gene>
    <name evidence="1" type="ORF">RCL2_000987300</name>
</gene>